<feature type="transmembrane region" description="Helical" evidence="1">
    <location>
        <begin position="45"/>
        <end position="67"/>
    </location>
</feature>
<dbReference type="OrthoDB" id="154912at2"/>
<reference evidence="2 3" key="1">
    <citation type="submission" date="2016-02" db="EMBL/GenBank/DDBJ databases">
        <title>Genome sequence of Tissierella creatinophila DSM 6911.</title>
        <authorList>
            <person name="Poehlein A."/>
            <person name="Daniel R."/>
        </authorList>
    </citation>
    <scope>NUCLEOTIDE SEQUENCE [LARGE SCALE GENOMIC DNA]</scope>
    <source>
        <strain evidence="2 3">DSM 6911</strain>
    </source>
</reference>
<name>A0A1U7M5P6_TISCR</name>
<dbReference type="AlphaFoldDB" id="A0A1U7M5P6"/>
<protein>
    <recommendedName>
        <fullName evidence="4">BCR, YitT family</fullName>
    </recommendedName>
</protein>
<feature type="transmembrane region" description="Helical" evidence="1">
    <location>
        <begin position="79"/>
        <end position="100"/>
    </location>
</feature>
<evidence type="ECO:0000313" key="2">
    <source>
        <dbReference type="EMBL" id="OLS02606.1"/>
    </source>
</evidence>
<feature type="transmembrane region" description="Helical" evidence="1">
    <location>
        <begin position="12"/>
        <end position="33"/>
    </location>
</feature>
<feature type="transmembrane region" description="Helical" evidence="1">
    <location>
        <begin position="106"/>
        <end position="128"/>
    </location>
</feature>
<evidence type="ECO:0000313" key="3">
    <source>
        <dbReference type="Proteomes" id="UP000186112"/>
    </source>
</evidence>
<dbReference type="PANTHER" id="PTHR40078:SF1">
    <property type="entry name" value="INTEGRAL MEMBRANE PROTEIN"/>
    <property type="match status" value="1"/>
</dbReference>
<comment type="caution">
    <text evidence="2">The sequence shown here is derived from an EMBL/GenBank/DDBJ whole genome shotgun (WGS) entry which is preliminary data.</text>
</comment>
<keyword evidence="1" id="KW-0472">Membrane</keyword>
<sequence>MQKMMKRYFKLILGFFIFAIGIVITINANLGYAPWDVFHQGVGNILNIKIGTANILVGLIMIIVGVLNGKKIGIGSILNMLLIGAFINIIMSNNLIPIFLNTYIRLITIPIGMIIMGFGTFLYIDAGFGAGPRDSLMIILIEKTNKSVSFIRNAIEITVLVMGYLLGGPVGIGTVIISLGLGFAIEFVFKILKFDPKAVVHRGLNDEIEGVKSLFKI</sequence>
<keyword evidence="1" id="KW-1133">Transmembrane helix</keyword>
<accession>A0A1U7M5P6</accession>
<feature type="transmembrane region" description="Helical" evidence="1">
    <location>
        <begin position="172"/>
        <end position="192"/>
    </location>
</feature>
<dbReference type="Proteomes" id="UP000186112">
    <property type="component" value="Unassembled WGS sequence"/>
</dbReference>
<evidence type="ECO:0000256" key="1">
    <source>
        <dbReference type="SAM" id="Phobius"/>
    </source>
</evidence>
<dbReference type="EMBL" id="LTDM01000022">
    <property type="protein sequence ID" value="OLS02606.1"/>
    <property type="molecule type" value="Genomic_DNA"/>
</dbReference>
<gene>
    <name evidence="2" type="ORF">TICRE_14070</name>
</gene>
<dbReference type="InterPro" id="IPR038750">
    <property type="entry name" value="YczE/YyaS-like"/>
</dbReference>
<organism evidence="2 3">
    <name type="scientific">Tissierella creatinophila DSM 6911</name>
    <dbReference type="NCBI Taxonomy" id="1123403"/>
    <lineage>
        <taxon>Bacteria</taxon>
        <taxon>Bacillati</taxon>
        <taxon>Bacillota</taxon>
        <taxon>Tissierellia</taxon>
        <taxon>Tissierellales</taxon>
        <taxon>Tissierellaceae</taxon>
        <taxon>Tissierella</taxon>
    </lineage>
</organism>
<keyword evidence="1" id="KW-0812">Transmembrane</keyword>
<dbReference type="PANTHER" id="PTHR40078">
    <property type="entry name" value="INTEGRAL MEMBRANE PROTEIN-RELATED"/>
    <property type="match status" value="1"/>
</dbReference>
<feature type="transmembrane region" description="Helical" evidence="1">
    <location>
        <begin position="149"/>
        <end position="166"/>
    </location>
</feature>
<proteinExistence type="predicted"/>
<dbReference type="Pfam" id="PF19700">
    <property type="entry name" value="DUF6198"/>
    <property type="match status" value="1"/>
</dbReference>
<evidence type="ECO:0008006" key="4">
    <source>
        <dbReference type="Google" id="ProtNLM"/>
    </source>
</evidence>
<keyword evidence="3" id="KW-1185">Reference proteome</keyword>
<dbReference type="RefSeq" id="WP_075726502.1">
    <property type="nucleotide sequence ID" value="NZ_LTDM01000022.1"/>
</dbReference>